<protein>
    <recommendedName>
        <fullName evidence="10">RING-type domain-containing protein</fullName>
    </recommendedName>
</protein>
<dbReference type="CDD" id="cd16448">
    <property type="entry name" value="RING-H2"/>
    <property type="match status" value="1"/>
</dbReference>
<keyword evidence="8" id="KW-1133">Transmembrane helix</keyword>
<evidence type="ECO:0000256" key="9">
    <source>
        <dbReference type="SAM" id="SignalP"/>
    </source>
</evidence>
<gene>
    <name evidence="11" type="ORF">BSTOLATCC_MIC53666</name>
</gene>
<dbReference type="AlphaFoldDB" id="A0AAU9K2J1"/>
<dbReference type="PROSITE" id="PS50089">
    <property type="entry name" value="ZF_RING_2"/>
    <property type="match status" value="1"/>
</dbReference>
<dbReference type="GO" id="GO:0008270">
    <property type="term" value="F:zinc ion binding"/>
    <property type="evidence" value="ECO:0007669"/>
    <property type="project" value="UniProtKB-KW"/>
</dbReference>
<feature type="signal peptide" evidence="9">
    <location>
        <begin position="1"/>
        <end position="18"/>
    </location>
</feature>
<organism evidence="11 12">
    <name type="scientific">Blepharisma stoltei</name>
    <dbReference type="NCBI Taxonomy" id="1481888"/>
    <lineage>
        <taxon>Eukaryota</taxon>
        <taxon>Sar</taxon>
        <taxon>Alveolata</taxon>
        <taxon>Ciliophora</taxon>
        <taxon>Postciliodesmatophora</taxon>
        <taxon>Heterotrichea</taxon>
        <taxon>Heterotrichida</taxon>
        <taxon>Blepharismidae</taxon>
        <taxon>Blepharisma</taxon>
    </lineage>
</organism>
<dbReference type="Proteomes" id="UP001162131">
    <property type="component" value="Unassembled WGS sequence"/>
</dbReference>
<keyword evidence="6" id="KW-0325">Glycoprotein</keyword>
<accession>A0AAU9K2J1</accession>
<dbReference type="Pfam" id="PF00066">
    <property type="entry name" value="Notch"/>
    <property type="match status" value="1"/>
</dbReference>
<dbReference type="PANTHER" id="PTHR45798:SF97">
    <property type="entry name" value="ALCOHOL-SENSITIVE RING FINGER PROTEIN 1"/>
    <property type="match status" value="1"/>
</dbReference>
<evidence type="ECO:0000313" key="11">
    <source>
        <dbReference type="EMBL" id="CAG9331601.1"/>
    </source>
</evidence>
<evidence type="ECO:0000256" key="1">
    <source>
        <dbReference type="ARBA" id="ARBA00022723"/>
    </source>
</evidence>
<dbReference type="InterPro" id="IPR000800">
    <property type="entry name" value="Notch_dom"/>
</dbReference>
<dbReference type="PANTHER" id="PTHR45798">
    <property type="entry name" value="RING-H2 FINGER PROTEIN ATL61-RELATED-RELATED"/>
    <property type="match status" value="1"/>
</dbReference>
<evidence type="ECO:0000256" key="2">
    <source>
        <dbReference type="ARBA" id="ARBA00022737"/>
    </source>
</evidence>
<evidence type="ECO:0000256" key="5">
    <source>
        <dbReference type="ARBA" id="ARBA00023157"/>
    </source>
</evidence>
<evidence type="ECO:0000256" key="3">
    <source>
        <dbReference type="ARBA" id="ARBA00022771"/>
    </source>
</evidence>
<dbReference type="Pfam" id="PF13639">
    <property type="entry name" value="zf-RING_2"/>
    <property type="match status" value="1"/>
</dbReference>
<keyword evidence="9" id="KW-0732">Signal</keyword>
<keyword evidence="3 7" id="KW-0863">Zinc-finger</keyword>
<dbReference type="Gene3D" id="3.30.40.10">
    <property type="entry name" value="Zinc/RING finger domain, C3HC4 (zinc finger)"/>
    <property type="match status" value="1"/>
</dbReference>
<evidence type="ECO:0000256" key="8">
    <source>
        <dbReference type="SAM" id="Phobius"/>
    </source>
</evidence>
<evidence type="ECO:0000256" key="6">
    <source>
        <dbReference type="ARBA" id="ARBA00023180"/>
    </source>
</evidence>
<keyword evidence="1" id="KW-0479">Metal-binding</keyword>
<dbReference type="SMART" id="SM00004">
    <property type="entry name" value="NL"/>
    <property type="match status" value="1"/>
</dbReference>
<feature type="chain" id="PRO_5043403856" description="RING-type domain-containing protein" evidence="9">
    <location>
        <begin position="19"/>
        <end position="201"/>
    </location>
</feature>
<evidence type="ECO:0000259" key="10">
    <source>
        <dbReference type="PROSITE" id="PS50089"/>
    </source>
</evidence>
<name>A0AAU9K2J1_9CILI</name>
<keyword evidence="8" id="KW-0472">Membrane</keyword>
<dbReference type="Gene3D" id="4.10.470.20">
    <property type="match status" value="1"/>
</dbReference>
<evidence type="ECO:0000313" key="12">
    <source>
        <dbReference type="Proteomes" id="UP001162131"/>
    </source>
</evidence>
<evidence type="ECO:0000256" key="4">
    <source>
        <dbReference type="ARBA" id="ARBA00022833"/>
    </source>
</evidence>
<keyword evidence="5" id="KW-1015">Disulfide bond</keyword>
<dbReference type="InterPro" id="IPR013083">
    <property type="entry name" value="Znf_RING/FYVE/PHD"/>
</dbReference>
<dbReference type="EMBL" id="CAJZBQ010000053">
    <property type="protein sequence ID" value="CAG9331601.1"/>
    <property type="molecule type" value="Genomic_DNA"/>
</dbReference>
<dbReference type="SUPFAM" id="SSF57850">
    <property type="entry name" value="RING/U-box"/>
    <property type="match status" value="1"/>
</dbReference>
<keyword evidence="2" id="KW-0677">Repeat</keyword>
<feature type="transmembrane region" description="Helical" evidence="8">
    <location>
        <begin position="64"/>
        <end position="86"/>
    </location>
</feature>
<proteinExistence type="predicted"/>
<sequence length="201" mass="22478">MSWTVIILFISELSKSQSCPCASHLLGNGNCDDNCNNEICSYDNGDCKSASSSSSELSDTTKTAIIALCVLAGIVIALTFCFYICWKRNSRWINNIRIRLNRERNESIGVTEVPQLETTNLTLTKYEINTQIGSDYFPTKQEIKGEPLCTICLLEFQIGDSIRVTKCGHGFHLSCLDAWLLSADRKKCPNCGDLLINRNKY</sequence>
<dbReference type="InterPro" id="IPR001841">
    <property type="entry name" value="Znf_RING"/>
</dbReference>
<evidence type="ECO:0000256" key="7">
    <source>
        <dbReference type="PROSITE-ProRule" id="PRU00175"/>
    </source>
</evidence>
<comment type="caution">
    <text evidence="11">The sequence shown here is derived from an EMBL/GenBank/DDBJ whole genome shotgun (WGS) entry which is preliminary data.</text>
</comment>
<keyword evidence="8" id="KW-0812">Transmembrane</keyword>
<keyword evidence="4" id="KW-0862">Zinc</keyword>
<feature type="domain" description="RING-type" evidence="10">
    <location>
        <begin position="149"/>
        <end position="191"/>
    </location>
</feature>
<dbReference type="InterPro" id="IPR052788">
    <property type="entry name" value="RING-type_E3_ligase_ATL"/>
</dbReference>
<dbReference type="SMART" id="SM00184">
    <property type="entry name" value="RING"/>
    <property type="match status" value="1"/>
</dbReference>
<reference evidence="11" key="1">
    <citation type="submission" date="2021-09" db="EMBL/GenBank/DDBJ databases">
        <authorList>
            <consortium name="AG Swart"/>
            <person name="Singh M."/>
            <person name="Singh A."/>
            <person name="Seah K."/>
            <person name="Emmerich C."/>
        </authorList>
    </citation>
    <scope>NUCLEOTIDE SEQUENCE</scope>
    <source>
        <strain evidence="11">ATCC30299</strain>
    </source>
</reference>
<keyword evidence="12" id="KW-1185">Reference proteome</keyword>